<dbReference type="STRING" id="1499966.U14_01542"/>
<dbReference type="InterPro" id="IPR045038">
    <property type="entry name" value="AIG2-like"/>
</dbReference>
<dbReference type="InterPro" id="IPR036568">
    <property type="entry name" value="GGCT-like_sf"/>
</dbReference>
<organism evidence="4">
    <name type="scientific">Candidatus Moduliflexus flocculans</name>
    <dbReference type="NCBI Taxonomy" id="1499966"/>
    <lineage>
        <taxon>Bacteria</taxon>
        <taxon>Candidatus Moduliflexota</taxon>
        <taxon>Candidatus Moduliflexia</taxon>
        <taxon>Candidatus Moduliflexales</taxon>
        <taxon>Candidatus Moduliflexaceae</taxon>
    </lineage>
</organism>
<keyword evidence="1" id="KW-0808">Transferase</keyword>
<gene>
    <name evidence="4" type="ORF">U14_01542</name>
</gene>
<dbReference type="Pfam" id="PF06094">
    <property type="entry name" value="GGACT"/>
    <property type="match status" value="1"/>
</dbReference>
<evidence type="ECO:0000259" key="3">
    <source>
        <dbReference type="Pfam" id="PF06094"/>
    </source>
</evidence>
<evidence type="ECO:0000256" key="2">
    <source>
        <dbReference type="ARBA" id="ARBA00030602"/>
    </source>
</evidence>
<protein>
    <recommendedName>
        <fullName evidence="2">Putative gamma-glutamylcyclotransferase</fullName>
    </recommendedName>
</protein>
<dbReference type="PANTHER" id="PTHR31544">
    <property type="entry name" value="AIG2-LIKE PROTEIN D"/>
    <property type="match status" value="1"/>
</dbReference>
<keyword evidence="5" id="KW-1185">Reference proteome</keyword>
<evidence type="ECO:0000256" key="1">
    <source>
        <dbReference type="ARBA" id="ARBA00022679"/>
    </source>
</evidence>
<dbReference type="PANTHER" id="PTHR31544:SF2">
    <property type="entry name" value="AIG2-LIKE PROTEIN D"/>
    <property type="match status" value="1"/>
</dbReference>
<reference evidence="4" key="1">
    <citation type="journal article" date="2015" name="PeerJ">
        <title>First genomic representation of candidate bacterial phylum KSB3 points to enhanced environmental sensing as a trigger of wastewater bulking.</title>
        <authorList>
            <person name="Sekiguchi Y."/>
            <person name="Ohashi A."/>
            <person name="Parks D.H."/>
            <person name="Yamauchi T."/>
            <person name="Tyson G.W."/>
            <person name="Hugenholtz P."/>
        </authorList>
    </citation>
    <scope>NUCLEOTIDE SEQUENCE [LARGE SCALE GENOMIC DNA]</scope>
</reference>
<dbReference type="InterPro" id="IPR013024">
    <property type="entry name" value="GGCT-like"/>
</dbReference>
<dbReference type="AlphaFoldDB" id="A0A0S6VSB7"/>
<name>A0A0S6VSB7_9BACT</name>
<accession>A0A0S6VSB7</accession>
<dbReference type="Gene3D" id="3.10.490.10">
    <property type="entry name" value="Gamma-glutamyl cyclotransferase-like"/>
    <property type="match status" value="1"/>
</dbReference>
<dbReference type="HOGENOM" id="CLU_429415_0_0_0"/>
<dbReference type="GO" id="GO:0016740">
    <property type="term" value="F:transferase activity"/>
    <property type="evidence" value="ECO:0007669"/>
    <property type="project" value="UniProtKB-KW"/>
</dbReference>
<dbReference type="Proteomes" id="UP000030700">
    <property type="component" value="Unassembled WGS sequence"/>
</dbReference>
<dbReference type="CDD" id="cd06661">
    <property type="entry name" value="GGCT_like"/>
    <property type="match status" value="1"/>
</dbReference>
<dbReference type="InterPro" id="IPR009288">
    <property type="entry name" value="AIG2-like_dom"/>
</dbReference>
<dbReference type="SUPFAM" id="SSF110857">
    <property type="entry name" value="Gamma-glutamyl cyclotransferase-like"/>
    <property type="match status" value="1"/>
</dbReference>
<dbReference type="EMBL" id="DF820456">
    <property type="protein sequence ID" value="GAK50314.1"/>
    <property type="molecule type" value="Genomic_DNA"/>
</dbReference>
<evidence type="ECO:0000313" key="4">
    <source>
        <dbReference type="EMBL" id="GAK50314.1"/>
    </source>
</evidence>
<sequence length="637" mass="73765">MALPPAQPVLNTLFVYGTLNDPYVRRLITGETLPVQDAILYNYRRIHPKSGYPIAVPWSGSKIEGAVVYKITPEILKKLDDYESEGTLFKREIVTVHVGEEAFPAYVYTGITDALKPYFKKGVGMRDRIEAFIEKQVNTLLEAKAATYMRKDVDHQGLPLQVTKELLSEETHSLMRDYFQEAGLPVFIIKHELENADIPSLDWIKYTPKAAEYADEYIKLAVKFMIFNQIEERFRREFCPYVKTADEYYRHTISAMMALKLLVSNYRQLQLAMFELSADTYDPSFSYVDYTVAAIFIANELYTDTQAKQIAEWVRENRRFGPTPLGAELEFSNIGGRVIGSNEGDDPKFDGFYYFYDFDLMRRGWKLGAHVDDHGFLTTTHTRTRGFLELAFGRYKLLGDVSKPATQDPWILSQMIELAIRYLAIRPHSLHISMQIPLDMPFRPLSDPDLLLCLLLLGGDLRHDEHGTLREMRIFRKDIIREARNVHFSRLNRHHTTTSETQWHSVVEYQFSRLFFDYDYQPLIMAVKGFQLGANPLPLRGGKNCHTSEHDQTRALEDFLIRWAEHPTPVSSAMLARFISIVEDGLTYEIQATDSKKYAQYAQRTIGRIEEQLHQRNQLIQTYYAYNNSETVSDQDH</sequence>
<feature type="domain" description="Gamma-glutamylcyclotransferase AIG2-like" evidence="3">
    <location>
        <begin position="13"/>
        <end position="109"/>
    </location>
</feature>
<proteinExistence type="predicted"/>
<evidence type="ECO:0000313" key="5">
    <source>
        <dbReference type="Proteomes" id="UP000030700"/>
    </source>
</evidence>